<dbReference type="FunFam" id="3.40.250.10:FF:000049">
    <property type="entry name" value="Phage shock protein E"/>
    <property type="match status" value="1"/>
</dbReference>
<dbReference type="PROSITE" id="PS50206">
    <property type="entry name" value="RHODANESE_3"/>
    <property type="match status" value="1"/>
</dbReference>
<dbReference type="Proteomes" id="UP000189177">
    <property type="component" value="Unassembled WGS sequence"/>
</dbReference>
<dbReference type="PANTHER" id="PTHR43031:SF18">
    <property type="entry name" value="RHODANESE-RELATED SULFURTRANSFERASES"/>
    <property type="match status" value="1"/>
</dbReference>
<dbReference type="RefSeq" id="WP_018868916.1">
    <property type="nucleotide sequence ID" value="NZ_MUZR01000035.1"/>
</dbReference>
<sequence>MLERLPEFLANNPILTGALIAVLALIIYAEFRRLTRKYRELAPTEAVRVMNQDDALVLDVREHNEVSGGRIGGAKHIPLGELKKRMQDIEAWKSSPVVVYCRSGNRSSMAANQLTAAGFEDVVNLSGGIQAWENAGMPLKKK</sequence>
<dbReference type="Pfam" id="PF00581">
    <property type="entry name" value="Rhodanese"/>
    <property type="match status" value="1"/>
</dbReference>
<evidence type="ECO:0000256" key="1">
    <source>
        <dbReference type="SAM" id="Phobius"/>
    </source>
</evidence>
<keyword evidence="4" id="KW-1185">Reference proteome</keyword>
<dbReference type="GO" id="GO:0016740">
    <property type="term" value="F:transferase activity"/>
    <property type="evidence" value="ECO:0007669"/>
    <property type="project" value="UniProtKB-KW"/>
</dbReference>
<keyword evidence="3" id="KW-0808">Transferase</keyword>
<protein>
    <submittedName>
        <fullName evidence="3">Sulfurtransferase</fullName>
    </submittedName>
</protein>
<keyword evidence="1" id="KW-0472">Membrane</keyword>
<dbReference type="OrthoDB" id="9808735at2"/>
<name>A0A1V2ZXF5_9GAMM</name>
<dbReference type="SUPFAM" id="SSF52821">
    <property type="entry name" value="Rhodanese/Cell cycle control phosphatase"/>
    <property type="match status" value="1"/>
</dbReference>
<reference evidence="3 4" key="1">
    <citation type="submission" date="2017-02" db="EMBL/GenBank/DDBJ databases">
        <title>Genomic diversity within the haloalkaliphilic genus Thioalkalivibrio.</title>
        <authorList>
            <person name="Ahn A.-C."/>
            <person name="Meier-Kolthoff J."/>
            <person name="Overmars L."/>
            <person name="Richter M."/>
            <person name="Woyke T."/>
            <person name="Sorokin D.Y."/>
            <person name="Muyzer G."/>
        </authorList>
    </citation>
    <scope>NUCLEOTIDE SEQUENCE [LARGE SCALE GENOMIC DNA]</scope>
    <source>
        <strain evidence="3 4">HL17</strain>
    </source>
</reference>
<feature type="domain" description="Rhodanese" evidence="2">
    <location>
        <begin position="51"/>
        <end position="141"/>
    </location>
</feature>
<feature type="transmembrane region" description="Helical" evidence="1">
    <location>
        <begin position="12"/>
        <end position="31"/>
    </location>
</feature>
<dbReference type="PANTHER" id="PTHR43031">
    <property type="entry name" value="FAD-DEPENDENT OXIDOREDUCTASE"/>
    <property type="match status" value="1"/>
</dbReference>
<dbReference type="InterPro" id="IPR036873">
    <property type="entry name" value="Rhodanese-like_dom_sf"/>
</dbReference>
<dbReference type="STRING" id="252474.B1A74_09330"/>
<dbReference type="InterPro" id="IPR050229">
    <property type="entry name" value="GlpE_sulfurtransferase"/>
</dbReference>
<keyword evidence="1" id="KW-1133">Transmembrane helix</keyword>
<dbReference type="Gene3D" id="3.40.250.10">
    <property type="entry name" value="Rhodanese-like domain"/>
    <property type="match status" value="1"/>
</dbReference>
<organism evidence="3 4">
    <name type="scientific">Thioalkalivibrio halophilus</name>
    <dbReference type="NCBI Taxonomy" id="252474"/>
    <lineage>
        <taxon>Bacteria</taxon>
        <taxon>Pseudomonadati</taxon>
        <taxon>Pseudomonadota</taxon>
        <taxon>Gammaproteobacteria</taxon>
        <taxon>Chromatiales</taxon>
        <taxon>Ectothiorhodospiraceae</taxon>
        <taxon>Thioalkalivibrio</taxon>
    </lineage>
</organism>
<comment type="caution">
    <text evidence="3">The sequence shown here is derived from an EMBL/GenBank/DDBJ whole genome shotgun (WGS) entry which is preliminary data.</text>
</comment>
<accession>A0A1V2ZXF5</accession>
<evidence type="ECO:0000313" key="3">
    <source>
        <dbReference type="EMBL" id="OOC09814.1"/>
    </source>
</evidence>
<dbReference type="InterPro" id="IPR001763">
    <property type="entry name" value="Rhodanese-like_dom"/>
</dbReference>
<dbReference type="SMART" id="SM00450">
    <property type="entry name" value="RHOD"/>
    <property type="match status" value="1"/>
</dbReference>
<keyword evidence="1" id="KW-0812">Transmembrane</keyword>
<gene>
    <name evidence="3" type="ORF">B1A74_09330</name>
</gene>
<evidence type="ECO:0000259" key="2">
    <source>
        <dbReference type="PROSITE" id="PS50206"/>
    </source>
</evidence>
<dbReference type="CDD" id="cd00158">
    <property type="entry name" value="RHOD"/>
    <property type="match status" value="1"/>
</dbReference>
<dbReference type="EMBL" id="MUZR01000035">
    <property type="protein sequence ID" value="OOC09814.1"/>
    <property type="molecule type" value="Genomic_DNA"/>
</dbReference>
<dbReference type="AlphaFoldDB" id="A0A1V2ZXF5"/>
<proteinExistence type="predicted"/>
<evidence type="ECO:0000313" key="4">
    <source>
        <dbReference type="Proteomes" id="UP000189177"/>
    </source>
</evidence>